<reference evidence="1" key="1">
    <citation type="submission" date="2021-08" db="EMBL/GenBank/DDBJ databases">
        <title>The first chromosome-level gecko genome reveals the dynamic sex chromosomes of Neotropical dwarf geckos (Sphaerodactylidae: Sphaerodactylus).</title>
        <authorList>
            <person name="Pinto B.J."/>
            <person name="Keating S.E."/>
            <person name="Gamble T."/>
        </authorList>
    </citation>
    <scope>NUCLEOTIDE SEQUENCE</scope>
    <source>
        <strain evidence="1">TG3544</strain>
    </source>
</reference>
<sequence>MYRDQRLLLCQISGNIFKSFLKQTVKPLRSIFHCSLIFGTHVSSSGLLIILPHHTNIMRDCVMQLLKGSKLKSSFGTQCQATWKRHDWCAQFALGLLHFPPELFPFMDHFQSSWLQQGKKMYAYNIIMAFS</sequence>
<accession>A0ACB8EIA0</accession>
<keyword evidence="2" id="KW-1185">Reference proteome</keyword>
<dbReference type="EMBL" id="CM037616">
    <property type="protein sequence ID" value="KAH7992409.1"/>
    <property type="molecule type" value="Genomic_DNA"/>
</dbReference>
<dbReference type="Proteomes" id="UP000827872">
    <property type="component" value="Linkage Group LG03"/>
</dbReference>
<proteinExistence type="predicted"/>
<evidence type="ECO:0000313" key="2">
    <source>
        <dbReference type="Proteomes" id="UP000827872"/>
    </source>
</evidence>
<gene>
    <name evidence="1" type="ORF">K3G42_022622</name>
</gene>
<evidence type="ECO:0000313" key="1">
    <source>
        <dbReference type="EMBL" id="KAH7992409.1"/>
    </source>
</evidence>
<organism evidence="1 2">
    <name type="scientific">Sphaerodactylus townsendi</name>
    <dbReference type="NCBI Taxonomy" id="933632"/>
    <lineage>
        <taxon>Eukaryota</taxon>
        <taxon>Metazoa</taxon>
        <taxon>Chordata</taxon>
        <taxon>Craniata</taxon>
        <taxon>Vertebrata</taxon>
        <taxon>Euteleostomi</taxon>
        <taxon>Lepidosauria</taxon>
        <taxon>Squamata</taxon>
        <taxon>Bifurcata</taxon>
        <taxon>Gekkota</taxon>
        <taxon>Sphaerodactylidae</taxon>
        <taxon>Sphaerodactylus</taxon>
    </lineage>
</organism>
<comment type="caution">
    <text evidence="1">The sequence shown here is derived from an EMBL/GenBank/DDBJ whole genome shotgun (WGS) entry which is preliminary data.</text>
</comment>
<name>A0ACB8EIA0_9SAUR</name>
<protein>
    <submittedName>
        <fullName evidence="1">Uncharacterized protein</fullName>
    </submittedName>
</protein>